<dbReference type="InterPro" id="IPR002758">
    <property type="entry name" value="Cation_antiport_E"/>
</dbReference>
<evidence type="ECO:0000256" key="5">
    <source>
        <dbReference type="ARBA" id="ARBA00023136"/>
    </source>
</evidence>
<dbReference type="RefSeq" id="WP_161945912.1">
    <property type="nucleotide sequence ID" value="NZ_CP025066.1"/>
</dbReference>
<protein>
    <submittedName>
        <fullName evidence="8">Multicomponent Na+:H+ antiporter subunit E</fullName>
    </submittedName>
</protein>
<evidence type="ECO:0000313" key="8">
    <source>
        <dbReference type="EMBL" id="AUX08901.1"/>
    </source>
</evidence>
<evidence type="ECO:0000256" key="1">
    <source>
        <dbReference type="ARBA" id="ARBA00004651"/>
    </source>
</evidence>
<dbReference type="KEGG" id="hdf:AArcSl_1269"/>
<gene>
    <name evidence="8" type="primary">mrpE</name>
    <name evidence="8" type="ORF">AArcSl_1269</name>
</gene>
<evidence type="ECO:0000256" key="3">
    <source>
        <dbReference type="ARBA" id="ARBA00022692"/>
    </source>
</evidence>
<dbReference type="OrthoDB" id="85180at2157"/>
<comment type="subcellular location">
    <subcellularLocation>
        <location evidence="1">Cell membrane</location>
        <topology evidence="1">Multi-pass membrane protein</topology>
    </subcellularLocation>
</comment>
<name>A0A343TIH9_9EURY</name>
<dbReference type="AlphaFoldDB" id="A0A343TIH9"/>
<dbReference type="Proteomes" id="UP000263012">
    <property type="component" value="Chromosome"/>
</dbReference>
<dbReference type="GO" id="GO:0005886">
    <property type="term" value="C:plasma membrane"/>
    <property type="evidence" value="ECO:0007669"/>
    <property type="project" value="UniProtKB-SubCell"/>
</dbReference>
<sequence>MNVPSDVLLPVSQSPTLPEVIDAAVDRADDRAVESDTRVTLHLIRVLPHVRDDVDVATDRQLNRAAERARETATSSVSVTTALVAPDRYLADPTDHAEEIRRYVDEHGIGLVVLDPNYAIDATDPDLHSIGAALEDEGVRYERPAVAVDRRLPSRAELVRFGGVFLLSFGFYLAVAGERYLYATVTGALTALVVAGLLRNVVFETTPRPARAVLVVIRGIAYVPYLLWEILKANVVIAYVVLHPSLPLETYLDRIDTPLSGGLPVTGFANSLTLTPGTLTIDADGNDLVVHSMTAGTRRDLLDGNRERAVQYVFEGRSAFDLPGPIERQAVVELVGSVPIDPATEPEGVPTSEPDTGTQVTEESDTGAQTTEGPEDE</sequence>
<evidence type="ECO:0000256" key="6">
    <source>
        <dbReference type="SAM" id="MobiDB-lite"/>
    </source>
</evidence>
<dbReference type="NCBIfam" id="NF009295">
    <property type="entry name" value="PRK12652.1"/>
    <property type="match status" value="1"/>
</dbReference>
<evidence type="ECO:0000256" key="2">
    <source>
        <dbReference type="ARBA" id="ARBA00022475"/>
    </source>
</evidence>
<keyword evidence="9" id="KW-1185">Reference proteome</keyword>
<accession>A0A343TIH9</accession>
<dbReference type="GeneID" id="37877617"/>
<dbReference type="Pfam" id="PF01899">
    <property type="entry name" value="MNHE"/>
    <property type="match status" value="1"/>
</dbReference>
<dbReference type="EMBL" id="CP025066">
    <property type="protein sequence ID" value="AUX08901.1"/>
    <property type="molecule type" value="Genomic_DNA"/>
</dbReference>
<feature type="region of interest" description="Disordered" evidence="6">
    <location>
        <begin position="337"/>
        <end position="377"/>
    </location>
</feature>
<proteinExistence type="predicted"/>
<keyword evidence="3 7" id="KW-0812">Transmembrane</keyword>
<feature type="transmembrane region" description="Helical" evidence="7">
    <location>
        <begin position="158"/>
        <end position="174"/>
    </location>
</feature>
<dbReference type="GO" id="GO:0008324">
    <property type="term" value="F:monoatomic cation transmembrane transporter activity"/>
    <property type="evidence" value="ECO:0007669"/>
    <property type="project" value="InterPro"/>
</dbReference>
<dbReference type="PANTHER" id="PTHR34584:SF1">
    <property type="entry name" value="NA(+)_H(+) ANTIPORTER SUBUNIT E1"/>
    <property type="match status" value="1"/>
</dbReference>
<reference evidence="9" key="1">
    <citation type="submission" date="2017-11" db="EMBL/GenBank/DDBJ databases">
        <title>Phenotypic and genomic properties of facultatively anaerobic sulfur-reducing natronoarchaea from hypersaline soda lakes.</title>
        <authorList>
            <person name="Sorokin D.Y."/>
            <person name="Kublanov I.V."/>
            <person name="Roman P."/>
            <person name="Sinninghe Damste J.S."/>
            <person name="Golyshin P.N."/>
            <person name="Rojo D."/>
            <person name="Ciordia S."/>
            <person name="Mena M.D.C."/>
            <person name="Ferrer M."/>
            <person name="Messina E."/>
            <person name="Smedile F."/>
            <person name="La Spada G."/>
            <person name="La Cono V."/>
            <person name="Yakimov M.M."/>
        </authorList>
    </citation>
    <scope>NUCLEOTIDE SEQUENCE [LARGE SCALE GENOMIC DNA]</scope>
    <source>
        <strain evidence="9">AArc-Sl</strain>
    </source>
</reference>
<organism evidence="8 9">
    <name type="scientific">Halalkaliarchaeum desulfuricum</name>
    <dbReference type="NCBI Taxonomy" id="2055893"/>
    <lineage>
        <taxon>Archaea</taxon>
        <taxon>Methanobacteriati</taxon>
        <taxon>Methanobacteriota</taxon>
        <taxon>Stenosarchaea group</taxon>
        <taxon>Halobacteria</taxon>
        <taxon>Halobacteriales</taxon>
        <taxon>Haloferacaceae</taxon>
        <taxon>Halalkaliarchaeum</taxon>
    </lineage>
</organism>
<evidence type="ECO:0000256" key="4">
    <source>
        <dbReference type="ARBA" id="ARBA00022989"/>
    </source>
</evidence>
<keyword evidence="4 7" id="KW-1133">Transmembrane helix</keyword>
<keyword evidence="2" id="KW-1003">Cell membrane</keyword>
<evidence type="ECO:0000313" key="9">
    <source>
        <dbReference type="Proteomes" id="UP000263012"/>
    </source>
</evidence>
<dbReference type="PANTHER" id="PTHR34584">
    <property type="entry name" value="NA(+)/H(+) ANTIPORTER SUBUNIT E1"/>
    <property type="match status" value="1"/>
</dbReference>
<evidence type="ECO:0000256" key="7">
    <source>
        <dbReference type="SAM" id="Phobius"/>
    </source>
</evidence>
<feature type="compositionally biased region" description="Polar residues" evidence="6">
    <location>
        <begin position="353"/>
        <end position="377"/>
    </location>
</feature>
<feature type="transmembrane region" description="Helical" evidence="7">
    <location>
        <begin position="180"/>
        <end position="198"/>
    </location>
</feature>
<keyword evidence="5 7" id="KW-0472">Membrane</keyword>